<dbReference type="InterPro" id="IPR043502">
    <property type="entry name" value="DNA/RNA_pol_sf"/>
</dbReference>
<keyword evidence="4" id="KW-0255">Endonuclease</keyword>
<evidence type="ECO:0000256" key="5">
    <source>
        <dbReference type="ARBA" id="ARBA00022801"/>
    </source>
</evidence>
<keyword evidence="1" id="KW-0808">Transferase</keyword>
<keyword evidence="5" id="KW-0378">Hydrolase</keyword>
<dbReference type="SUPFAM" id="SSF56672">
    <property type="entry name" value="DNA/RNA polymerases"/>
    <property type="match status" value="1"/>
</dbReference>
<evidence type="ECO:0000256" key="4">
    <source>
        <dbReference type="ARBA" id="ARBA00022759"/>
    </source>
</evidence>
<dbReference type="GO" id="GO:0016787">
    <property type="term" value="F:hydrolase activity"/>
    <property type="evidence" value="ECO:0007669"/>
    <property type="project" value="UniProtKB-KW"/>
</dbReference>
<evidence type="ECO:0000259" key="7">
    <source>
        <dbReference type="PROSITE" id="PS50878"/>
    </source>
</evidence>
<dbReference type="Pfam" id="PF17917">
    <property type="entry name" value="RT_RNaseH"/>
    <property type="match status" value="1"/>
</dbReference>
<dbReference type="InterPro" id="IPR001584">
    <property type="entry name" value="Integrase_cat-core"/>
</dbReference>
<dbReference type="GO" id="GO:0003964">
    <property type="term" value="F:RNA-directed DNA polymerase activity"/>
    <property type="evidence" value="ECO:0007669"/>
    <property type="project" value="UniProtKB-KW"/>
</dbReference>
<dbReference type="PANTHER" id="PTHR37984">
    <property type="entry name" value="PROTEIN CBG26694"/>
    <property type="match status" value="1"/>
</dbReference>
<feature type="domain" description="Reverse transcriptase" evidence="7">
    <location>
        <begin position="1"/>
        <end position="249"/>
    </location>
</feature>
<dbReference type="PROSITE" id="PS50878">
    <property type="entry name" value="RT_POL"/>
    <property type="match status" value="1"/>
</dbReference>
<dbReference type="InterPro" id="IPR000477">
    <property type="entry name" value="RT_dom"/>
</dbReference>
<dbReference type="Gene3D" id="3.10.10.10">
    <property type="entry name" value="HIV Type 1 Reverse Transcriptase, subunit A, domain 1"/>
    <property type="match status" value="1"/>
</dbReference>
<dbReference type="InterPro" id="IPR012337">
    <property type="entry name" value="RNaseH-like_sf"/>
</dbReference>
<feature type="non-terminal residue" evidence="9">
    <location>
        <position position="1"/>
    </location>
</feature>
<dbReference type="Pfam" id="PF00078">
    <property type="entry name" value="RVT_1"/>
    <property type="match status" value="1"/>
</dbReference>
<dbReference type="InterPro" id="IPR036397">
    <property type="entry name" value="RNaseH_sf"/>
</dbReference>
<keyword evidence="2" id="KW-0548">Nucleotidyltransferase</keyword>
<proteinExistence type="predicted"/>
<dbReference type="AlphaFoldDB" id="A0ABD3PQ74"/>
<dbReference type="CDD" id="cd01647">
    <property type="entry name" value="RT_LTR"/>
    <property type="match status" value="1"/>
</dbReference>
<keyword evidence="10" id="KW-1185">Reference proteome</keyword>
<keyword evidence="6" id="KW-0695">RNA-directed DNA polymerase</keyword>
<dbReference type="PANTHER" id="PTHR37984:SF5">
    <property type="entry name" value="PROTEIN NYNRIN-LIKE"/>
    <property type="match status" value="1"/>
</dbReference>
<evidence type="ECO:0000256" key="2">
    <source>
        <dbReference type="ARBA" id="ARBA00022695"/>
    </source>
</evidence>
<organism evidence="9 10">
    <name type="scientific">Cyclotella cryptica</name>
    <dbReference type="NCBI Taxonomy" id="29204"/>
    <lineage>
        <taxon>Eukaryota</taxon>
        <taxon>Sar</taxon>
        <taxon>Stramenopiles</taxon>
        <taxon>Ochrophyta</taxon>
        <taxon>Bacillariophyta</taxon>
        <taxon>Coscinodiscophyceae</taxon>
        <taxon>Thalassiosirophycidae</taxon>
        <taxon>Stephanodiscales</taxon>
        <taxon>Stephanodiscaceae</taxon>
        <taxon>Cyclotella</taxon>
    </lineage>
</organism>
<dbReference type="Gene3D" id="3.30.420.10">
    <property type="entry name" value="Ribonuclease H-like superfamily/Ribonuclease H"/>
    <property type="match status" value="1"/>
</dbReference>
<name>A0ABD3PQ74_9STRA</name>
<evidence type="ECO:0000256" key="3">
    <source>
        <dbReference type="ARBA" id="ARBA00022722"/>
    </source>
</evidence>
<accession>A0ABD3PQ74</accession>
<gene>
    <name evidence="9" type="ORF">HJC23_006727</name>
</gene>
<evidence type="ECO:0000259" key="8">
    <source>
        <dbReference type="PROSITE" id="PS50994"/>
    </source>
</evidence>
<reference evidence="9 10" key="1">
    <citation type="journal article" date="2020" name="G3 (Bethesda)">
        <title>Improved Reference Genome for Cyclotella cryptica CCMP332, a Model for Cell Wall Morphogenesis, Salinity Adaptation, and Lipid Production in Diatoms (Bacillariophyta).</title>
        <authorList>
            <person name="Roberts W.R."/>
            <person name="Downey K.M."/>
            <person name="Ruck E.C."/>
            <person name="Traller J.C."/>
            <person name="Alverson A.J."/>
        </authorList>
    </citation>
    <scope>NUCLEOTIDE SEQUENCE [LARGE SCALE GENOMIC DNA]</scope>
    <source>
        <strain evidence="9 10">CCMP332</strain>
    </source>
</reference>
<dbReference type="CDD" id="cd09274">
    <property type="entry name" value="RNase_HI_RT_Ty3"/>
    <property type="match status" value="1"/>
</dbReference>
<dbReference type="Proteomes" id="UP001516023">
    <property type="component" value="Unassembled WGS sequence"/>
</dbReference>
<protein>
    <submittedName>
        <fullName evidence="9">Uncharacterized protein</fullName>
    </submittedName>
</protein>
<dbReference type="InterPro" id="IPR050951">
    <property type="entry name" value="Retrovirus_Pol_polyprotein"/>
</dbReference>
<dbReference type="InterPro" id="IPR041373">
    <property type="entry name" value="RT_RNaseH"/>
</dbReference>
<keyword evidence="3" id="KW-0540">Nuclease</keyword>
<dbReference type="EMBL" id="JABMIG020000136">
    <property type="protein sequence ID" value="KAL3789734.1"/>
    <property type="molecule type" value="Genomic_DNA"/>
</dbReference>
<dbReference type="PROSITE" id="PS50994">
    <property type="entry name" value="INTEGRASE"/>
    <property type="match status" value="1"/>
</dbReference>
<dbReference type="GO" id="GO:0004519">
    <property type="term" value="F:endonuclease activity"/>
    <property type="evidence" value="ECO:0007669"/>
    <property type="project" value="UniProtKB-KW"/>
</dbReference>
<evidence type="ECO:0000256" key="6">
    <source>
        <dbReference type="ARBA" id="ARBA00022918"/>
    </source>
</evidence>
<dbReference type="InterPro" id="IPR043128">
    <property type="entry name" value="Rev_trsase/Diguanyl_cyclase"/>
</dbReference>
<dbReference type="SUPFAM" id="SSF53098">
    <property type="entry name" value="Ribonuclease H-like"/>
    <property type="match status" value="1"/>
</dbReference>
<evidence type="ECO:0000256" key="1">
    <source>
        <dbReference type="ARBA" id="ARBA00022679"/>
    </source>
</evidence>
<evidence type="ECO:0000313" key="9">
    <source>
        <dbReference type="EMBL" id="KAL3789734.1"/>
    </source>
</evidence>
<sequence>FEELFDGTLGDWNTEPVSLELKEGAKPYHGRPFPVPKIHKETIIKELNRLCELGVFVLQPASEWASPTFIIPKKKRLYVLFLILESTVMQELEGFTFATALDLNIGYYTIRLDPDASKICTIIFPWGKYSYLILPMGIAGSPDIFHAEMSELMVALEFVRTYLDDLLCITRASLDDHLDHLRLVLTRLRDVGLRVNAPKLKFCAIKTEYLVYILTRMGIKPQPNKVQAILSISPPKQVKDLRRFLGMVQYYRDLWARRSKMLAPLTSLVHQIAFDNVKAAIAKDVVLAFPDFSNEFEIYTDALSKQLGSVITQGNRPLAFFSRKLSVTQQKYSVTEIELLAIVETLNEFKGILWGQNIKVYTDHKNLIQDALGLTSDRVYRWRLLLEEYGPEIGTSKASITLLLMPSLDSGPTQDDNADRMTFVKCWCHYTEHALSAERTSNHQDNINLRRRCNLPINSEGNCTSPGDRCNLNGLSLHDKYSTQLVEDTEVLCKDGKMIIPKALQSRAVSWYHHYLQHPGHTRIEEMFNAAMYWKGMRNTVRSHHKYGKLPTKLAITNPWEALCVDLIGPYTLKGKDGTEIDFMCLTIIDPASIELLVTTDAVTPMDNKGQQGIKTHNTPMLPYFDKSSAMISNLVNKTWFSRYPRCQYIIYDNGSEFKLHFKALCESYGIKRKPTSVKNPQANAILERVHQVITTMLRTTELDVAKTVVASDIDAFLTNAAWAICSTYHTVLKASPGAAIFGRNMLFDVSFLADWNKIGEHRQHQTDPNTKRENCSRRDWDYKVGNQVLLRKDGILRKSESRYESDAWNNTTVHTNMTISVQHGNKSERLNIRRVTPFLPNSLNQN</sequence>
<evidence type="ECO:0000313" key="10">
    <source>
        <dbReference type="Proteomes" id="UP001516023"/>
    </source>
</evidence>
<dbReference type="Gene3D" id="3.30.70.270">
    <property type="match status" value="2"/>
</dbReference>
<feature type="domain" description="Integrase catalytic" evidence="8">
    <location>
        <begin position="555"/>
        <end position="745"/>
    </location>
</feature>
<comment type="caution">
    <text evidence="9">The sequence shown here is derived from an EMBL/GenBank/DDBJ whole genome shotgun (WGS) entry which is preliminary data.</text>
</comment>